<protein>
    <submittedName>
        <fullName evidence="1">Uncharacterized protein</fullName>
    </submittedName>
</protein>
<dbReference type="AlphaFoldDB" id="A0A0D3FKD9"/>
<dbReference type="Gramene" id="OBART03G23070.1">
    <property type="protein sequence ID" value="OBART03G23070.1"/>
    <property type="gene ID" value="OBART03G23070"/>
</dbReference>
<dbReference type="PaxDb" id="65489-OBART03G23070.1"/>
<evidence type="ECO:0000313" key="1">
    <source>
        <dbReference type="EnsemblPlants" id="OBART03G23070.1"/>
    </source>
</evidence>
<dbReference type="HOGENOM" id="CLU_2174925_0_0_1"/>
<reference evidence="1" key="2">
    <citation type="submission" date="2015-03" db="UniProtKB">
        <authorList>
            <consortium name="EnsemblPlants"/>
        </authorList>
    </citation>
    <scope>IDENTIFICATION</scope>
</reference>
<reference evidence="1" key="1">
    <citation type="journal article" date="2009" name="Rice">
        <title>De Novo Next Generation Sequencing of Plant Genomes.</title>
        <authorList>
            <person name="Rounsley S."/>
            <person name="Marri P.R."/>
            <person name="Yu Y."/>
            <person name="He R."/>
            <person name="Sisneros N."/>
            <person name="Goicoechea J.L."/>
            <person name="Lee S.J."/>
            <person name="Angelova A."/>
            <person name="Kudrna D."/>
            <person name="Luo M."/>
            <person name="Affourtit J."/>
            <person name="Desany B."/>
            <person name="Knight J."/>
            <person name="Niazi F."/>
            <person name="Egholm M."/>
            <person name="Wing R.A."/>
        </authorList>
    </citation>
    <scope>NUCLEOTIDE SEQUENCE [LARGE SCALE GENOMIC DNA]</scope>
    <source>
        <strain evidence="1">cv. IRGC 105608</strain>
    </source>
</reference>
<keyword evidence="2" id="KW-1185">Reference proteome</keyword>
<dbReference type="EnsemblPlants" id="OBART03G23070.1">
    <property type="protein sequence ID" value="OBART03G23070.1"/>
    <property type="gene ID" value="OBART03G23070"/>
</dbReference>
<dbReference type="Proteomes" id="UP000026960">
    <property type="component" value="Chromosome 3"/>
</dbReference>
<accession>A0A0D3FKD9</accession>
<proteinExistence type="predicted"/>
<name>A0A0D3FKD9_9ORYZ</name>
<sequence length="110" mass="12429">MVLPAARRRDAAETWDNDGWWLGGRTAGSPRKLLLLATTSMASDQDYSSKIAYYGIEDDDDGCLIWQKEDTNKIDTLMSTKDGEEEDVLTFGKIWHILSVKEKVKTEIMA</sequence>
<evidence type="ECO:0000313" key="2">
    <source>
        <dbReference type="Proteomes" id="UP000026960"/>
    </source>
</evidence>
<organism evidence="1">
    <name type="scientific">Oryza barthii</name>
    <dbReference type="NCBI Taxonomy" id="65489"/>
    <lineage>
        <taxon>Eukaryota</taxon>
        <taxon>Viridiplantae</taxon>
        <taxon>Streptophyta</taxon>
        <taxon>Embryophyta</taxon>
        <taxon>Tracheophyta</taxon>
        <taxon>Spermatophyta</taxon>
        <taxon>Magnoliopsida</taxon>
        <taxon>Liliopsida</taxon>
        <taxon>Poales</taxon>
        <taxon>Poaceae</taxon>
        <taxon>BOP clade</taxon>
        <taxon>Oryzoideae</taxon>
        <taxon>Oryzeae</taxon>
        <taxon>Oryzinae</taxon>
        <taxon>Oryza</taxon>
    </lineage>
</organism>